<evidence type="ECO:0000313" key="3">
    <source>
        <dbReference type="Proteomes" id="UP000335636"/>
    </source>
</evidence>
<keyword evidence="3" id="KW-1185">Reference proteome</keyword>
<dbReference type="EMBL" id="WJEC01007786">
    <property type="protein sequence ID" value="KAF7468073.1"/>
    <property type="molecule type" value="Genomic_DNA"/>
</dbReference>
<accession>A0A5E4BFI9</accession>
<reference evidence="2 3" key="1">
    <citation type="submission" date="2019-04" db="EMBL/GenBank/DDBJ databases">
        <authorList>
            <person name="Alioto T."/>
            <person name="Alioto T."/>
        </authorList>
    </citation>
    <scope>NUCLEOTIDE SEQUENCE [LARGE SCALE GENOMIC DNA]</scope>
</reference>
<proteinExistence type="predicted"/>
<reference evidence="1" key="2">
    <citation type="submission" date="2020-08" db="EMBL/GenBank/DDBJ databases">
        <authorList>
            <person name="Shumante A."/>
            <person name="Zimin A.V."/>
            <person name="Puiu D."/>
            <person name="Salzberg S.L."/>
        </authorList>
    </citation>
    <scope>NUCLEOTIDE SEQUENCE</scope>
    <source>
        <strain evidence="1">WC2-LM</strain>
        <tissue evidence="1">Liver</tissue>
    </source>
</reference>
<dbReference type="Proteomes" id="UP000335636">
    <property type="component" value="Unassembled WGS sequence"/>
</dbReference>
<protein>
    <submittedName>
        <fullName evidence="2">Uncharacterized protein</fullName>
    </submittedName>
</protein>
<sequence length="122" mass="13608">MPRTPLNFPHVRQMKLTLYFATLQVTETQLPLLLTRFHPPEFRQLRCLSELPVCSLCSTPGVSLPEPADQPCFPELTYLNGSALPGRPSVWVSGAPMLRPLMSNWPKASPHLGVYLNTLALV</sequence>
<dbReference type="AlphaFoldDB" id="A0A5E4BFI9"/>
<name>A0A5E4BFI9_MARMO</name>
<gene>
    <name evidence="1" type="ORF">GHT09_000165</name>
    <name evidence="2" type="ORF">MONAX_5E013885</name>
</gene>
<evidence type="ECO:0000313" key="1">
    <source>
        <dbReference type="EMBL" id="KAF7468073.1"/>
    </source>
</evidence>
<dbReference type="EMBL" id="CABDUW010000394">
    <property type="protein sequence ID" value="VTJ67740.1"/>
    <property type="molecule type" value="Genomic_DNA"/>
</dbReference>
<dbReference type="Proteomes" id="UP000662637">
    <property type="component" value="Unassembled WGS sequence"/>
</dbReference>
<evidence type="ECO:0000313" key="2">
    <source>
        <dbReference type="EMBL" id="VTJ67740.1"/>
    </source>
</evidence>
<organism evidence="2 3">
    <name type="scientific">Marmota monax</name>
    <name type="common">Woodchuck</name>
    <dbReference type="NCBI Taxonomy" id="9995"/>
    <lineage>
        <taxon>Eukaryota</taxon>
        <taxon>Metazoa</taxon>
        <taxon>Chordata</taxon>
        <taxon>Craniata</taxon>
        <taxon>Vertebrata</taxon>
        <taxon>Euteleostomi</taxon>
        <taxon>Mammalia</taxon>
        <taxon>Eutheria</taxon>
        <taxon>Euarchontoglires</taxon>
        <taxon>Glires</taxon>
        <taxon>Rodentia</taxon>
        <taxon>Sciuromorpha</taxon>
        <taxon>Sciuridae</taxon>
        <taxon>Xerinae</taxon>
        <taxon>Marmotini</taxon>
        <taxon>Marmota</taxon>
    </lineage>
</organism>